<evidence type="ECO:0000313" key="3">
    <source>
        <dbReference type="Proteomes" id="UP001367508"/>
    </source>
</evidence>
<accession>A0AAN9RC87</accession>
<proteinExistence type="predicted"/>
<dbReference type="Proteomes" id="UP001367508">
    <property type="component" value="Unassembled WGS sequence"/>
</dbReference>
<evidence type="ECO:0000256" key="1">
    <source>
        <dbReference type="SAM" id="Phobius"/>
    </source>
</evidence>
<dbReference type="EMBL" id="JAYMYQ010000001">
    <property type="protein sequence ID" value="KAK7361383.1"/>
    <property type="molecule type" value="Genomic_DNA"/>
</dbReference>
<sequence>MLIVISSTRDQFGYATALVLYMLAVLYEIWFKVPLGANETFCTCLVGLHHELLLSISRIIRESVAVYLDPMKAWFGIIGKILQLIELIDNLVMEFDIVSHSPSFEVAVQDGTKVKDTDSVDGSMTDGMEHIFTSSTQLRCSRDLNLNEDLQ</sequence>
<dbReference type="AlphaFoldDB" id="A0AAN9RC87"/>
<name>A0AAN9RC87_CANGL</name>
<keyword evidence="3" id="KW-1185">Reference proteome</keyword>
<gene>
    <name evidence="2" type="ORF">VNO77_03439</name>
</gene>
<protein>
    <submittedName>
        <fullName evidence="2">Uncharacterized protein</fullName>
    </submittedName>
</protein>
<keyword evidence="1" id="KW-1133">Transmembrane helix</keyword>
<comment type="caution">
    <text evidence="2">The sequence shown here is derived from an EMBL/GenBank/DDBJ whole genome shotgun (WGS) entry which is preliminary data.</text>
</comment>
<keyword evidence="1" id="KW-0472">Membrane</keyword>
<keyword evidence="1" id="KW-0812">Transmembrane</keyword>
<organism evidence="2 3">
    <name type="scientific">Canavalia gladiata</name>
    <name type="common">Sword bean</name>
    <name type="synonym">Dolichos gladiatus</name>
    <dbReference type="NCBI Taxonomy" id="3824"/>
    <lineage>
        <taxon>Eukaryota</taxon>
        <taxon>Viridiplantae</taxon>
        <taxon>Streptophyta</taxon>
        <taxon>Embryophyta</taxon>
        <taxon>Tracheophyta</taxon>
        <taxon>Spermatophyta</taxon>
        <taxon>Magnoliopsida</taxon>
        <taxon>eudicotyledons</taxon>
        <taxon>Gunneridae</taxon>
        <taxon>Pentapetalae</taxon>
        <taxon>rosids</taxon>
        <taxon>fabids</taxon>
        <taxon>Fabales</taxon>
        <taxon>Fabaceae</taxon>
        <taxon>Papilionoideae</taxon>
        <taxon>50 kb inversion clade</taxon>
        <taxon>NPAAA clade</taxon>
        <taxon>indigoferoid/millettioid clade</taxon>
        <taxon>Phaseoleae</taxon>
        <taxon>Canavalia</taxon>
    </lineage>
</organism>
<evidence type="ECO:0000313" key="2">
    <source>
        <dbReference type="EMBL" id="KAK7361383.1"/>
    </source>
</evidence>
<reference evidence="2 3" key="1">
    <citation type="submission" date="2024-01" db="EMBL/GenBank/DDBJ databases">
        <title>The genomes of 5 underutilized Papilionoideae crops provide insights into root nodulation and disease resistanc.</title>
        <authorList>
            <person name="Jiang F."/>
        </authorList>
    </citation>
    <scope>NUCLEOTIDE SEQUENCE [LARGE SCALE GENOMIC DNA]</scope>
    <source>
        <strain evidence="2">LVBAO_FW01</strain>
        <tissue evidence="2">Leaves</tissue>
    </source>
</reference>
<feature type="transmembrane region" description="Helical" evidence="1">
    <location>
        <begin position="12"/>
        <end position="31"/>
    </location>
</feature>